<protein>
    <submittedName>
        <fullName evidence="1">Uncharacterized protein</fullName>
    </submittedName>
</protein>
<accession>A0ABV6SA73</accession>
<dbReference type="Proteomes" id="UP001589858">
    <property type="component" value="Unassembled WGS sequence"/>
</dbReference>
<proteinExistence type="predicted"/>
<organism evidence="1 2">
    <name type="scientific">Novosphingobium clariflavum</name>
    <dbReference type="NCBI Taxonomy" id="2029884"/>
    <lineage>
        <taxon>Bacteria</taxon>
        <taxon>Pseudomonadati</taxon>
        <taxon>Pseudomonadota</taxon>
        <taxon>Alphaproteobacteria</taxon>
        <taxon>Sphingomonadales</taxon>
        <taxon>Sphingomonadaceae</taxon>
        <taxon>Novosphingobium</taxon>
    </lineage>
</organism>
<dbReference type="EMBL" id="JBHLTM010000061">
    <property type="protein sequence ID" value="MFC0686163.1"/>
    <property type="molecule type" value="Genomic_DNA"/>
</dbReference>
<evidence type="ECO:0000313" key="2">
    <source>
        <dbReference type="Proteomes" id="UP001589858"/>
    </source>
</evidence>
<gene>
    <name evidence="1" type="ORF">ACFFF8_16345</name>
</gene>
<keyword evidence="2" id="KW-1185">Reference proteome</keyword>
<dbReference type="RefSeq" id="WP_267218874.1">
    <property type="nucleotide sequence ID" value="NZ_JAPCWC010000002.1"/>
</dbReference>
<sequence length="115" mass="11663">MTNTASPRAKSKNAANGVLGLQGLVAIATVCFALTPASGGIALYVSPGNGSAAPFQWAHDVRAGVIARGPWPGSVFVRVPSARATLAALRQGALLISVPEALCGHSLPKEPNPRP</sequence>
<evidence type="ECO:0000313" key="1">
    <source>
        <dbReference type="EMBL" id="MFC0686163.1"/>
    </source>
</evidence>
<reference evidence="1 2" key="1">
    <citation type="submission" date="2024-09" db="EMBL/GenBank/DDBJ databases">
        <authorList>
            <person name="Sun Q."/>
            <person name="Mori K."/>
        </authorList>
    </citation>
    <scope>NUCLEOTIDE SEQUENCE [LARGE SCALE GENOMIC DNA]</scope>
    <source>
        <strain evidence="1 2">CICC 11035S</strain>
    </source>
</reference>
<comment type="caution">
    <text evidence="1">The sequence shown here is derived from an EMBL/GenBank/DDBJ whole genome shotgun (WGS) entry which is preliminary data.</text>
</comment>
<name>A0ABV6SA73_9SPHN</name>